<keyword evidence="2" id="KW-1185">Reference proteome</keyword>
<proteinExistence type="predicted"/>
<reference evidence="1 2" key="1">
    <citation type="journal article" date="2018" name="Front. Plant Sci.">
        <title>Red Clover (Trifolium pratense) and Zigzag Clover (T. medium) - A Picture of Genomic Similarities and Differences.</title>
        <authorList>
            <person name="Dluhosova J."/>
            <person name="Istvanek J."/>
            <person name="Nedelnik J."/>
            <person name="Repkova J."/>
        </authorList>
    </citation>
    <scope>NUCLEOTIDE SEQUENCE [LARGE SCALE GENOMIC DNA]</scope>
    <source>
        <strain evidence="2">cv. 10/8</strain>
        <tissue evidence="1">Leaf</tissue>
    </source>
</reference>
<accession>A0A392TNJ0</accession>
<sequence length="62" mass="7122">QPICRNVGLIGETERSELFQWKTRDFAEKLVPVSAEAWNLEGVEVGESFEDAMEICWFVDSE</sequence>
<dbReference type="Proteomes" id="UP000265520">
    <property type="component" value="Unassembled WGS sequence"/>
</dbReference>
<feature type="non-terminal residue" evidence="1">
    <location>
        <position position="1"/>
    </location>
</feature>
<comment type="caution">
    <text evidence="1">The sequence shown here is derived from an EMBL/GenBank/DDBJ whole genome shotgun (WGS) entry which is preliminary data.</text>
</comment>
<name>A0A392TNJ0_9FABA</name>
<evidence type="ECO:0000313" key="1">
    <source>
        <dbReference type="EMBL" id="MCI62729.1"/>
    </source>
</evidence>
<dbReference type="AlphaFoldDB" id="A0A392TNJ0"/>
<protein>
    <submittedName>
        <fullName evidence="1">Uncharacterized protein</fullName>
    </submittedName>
</protein>
<evidence type="ECO:0000313" key="2">
    <source>
        <dbReference type="Proteomes" id="UP000265520"/>
    </source>
</evidence>
<dbReference type="EMBL" id="LXQA010624138">
    <property type="protein sequence ID" value="MCI62729.1"/>
    <property type="molecule type" value="Genomic_DNA"/>
</dbReference>
<organism evidence="1 2">
    <name type="scientific">Trifolium medium</name>
    <dbReference type="NCBI Taxonomy" id="97028"/>
    <lineage>
        <taxon>Eukaryota</taxon>
        <taxon>Viridiplantae</taxon>
        <taxon>Streptophyta</taxon>
        <taxon>Embryophyta</taxon>
        <taxon>Tracheophyta</taxon>
        <taxon>Spermatophyta</taxon>
        <taxon>Magnoliopsida</taxon>
        <taxon>eudicotyledons</taxon>
        <taxon>Gunneridae</taxon>
        <taxon>Pentapetalae</taxon>
        <taxon>rosids</taxon>
        <taxon>fabids</taxon>
        <taxon>Fabales</taxon>
        <taxon>Fabaceae</taxon>
        <taxon>Papilionoideae</taxon>
        <taxon>50 kb inversion clade</taxon>
        <taxon>NPAAA clade</taxon>
        <taxon>Hologalegina</taxon>
        <taxon>IRL clade</taxon>
        <taxon>Trifolieae</taxon>
        <taxon>Trifolium</taxon>
    </lineage>
</organism>